<dbReference type="STRING" id="640512.BC1003_2246"/>
<proteinExistence type="predicted"/>
<dbReference type="EMBL" id="CP002217">
    <property type="protein sequence ID" value="ADN58199.1"/>
    <property type="molecule type" value="Genomic_DNA"/>
</dbReference>
<evidence type="ECO:0000256" key="1">
    <source>
        <dbReference type="SAM" id="MobiDB-lite"/>
    </source>
</evidence>
<sequence>MSNSHNGAHHPHPAHPQQTAATPAAPVTPPYKPLNFSFPFAPAGKDDAGDPMTYMKALGNAQNGFYPLGANGLWHGGIHFDGKTGNALKQDVGVRAIADGEVVAYRLDSKYPELEYQDKRSALYSTGFVLIRHKLQLPPPQPKQDTTTPNAASAPGASSASAVSASAASTASAPAAASASGTTAQPAKAPAADTLVFFSLYMHLLDWAGYQLAMEAAKEAPVDANAPQVRPMPFWEGERYYRVGAKAKDKQEVPKPKPKPLASTAPLTQQAGSDDSDPIGALIRNDFKLPAAAVDTSDAKDEPPPPSPVSGIRVRDSVNGKIIGLLPTGSEIIVSTTEKSDKPGWAKIASIRSGTPVGPVAGQPASPHVPYGWVYVKELDVVIDPKPLDQVVVLKTPFAVTAGTVIGHLGQYQDYTDSSSLPPGRTHPMLHLETFAGPDLQDFISRSRERARQLPPAKAFLEISPGALLVTDVPEPNQTLTQIGLHLVPLADAKGSRWVKVQPKIAPPATPGASAQAPHGQSGSHHGHHPTPPLQNVGTPLWVDASLANRTTTGVVKGWTEFPLKVANAKGPGADFRDVFRRVDLDKLGAENVAKDDKGQHWWNITIGTKDGATRQGWVCEKDHPLTRMCGPWDWPGFELIDHRSIKPIDMLKRYLHVTQQLIEGEDKTEFESNALLVNGGELITKLEKAVDANHDGKITAQELRQAQQTPWLAEALSHLVVRCESEWGGGLAKWDDLSPLMKKLLWLWKSELQRINRLQWWEQVTGVEGFPKEPTPWHFHPVGLIGSFINAIDKARVLRLSDQDVDDLIKVTATEVALSLNDDNLGKQAGAVVDTILNRRMSGLQKWNTIRGVINERWQFSDINAPRPTAYGSVQNVPESRVSPRVRSLVIAHLQDRANGGASLVGNNLSYANPYALDEASAATRAWVEDVIHQASITGYRYGSGRAVHVHGTTQGLMSSRPEPYTIELPESYNQ</sequence>
<dbReference type="KEGG" id="bgf:BC1003_2246"/>
<dbReference type="InterPro" id="IPR018247">
    <property type="entry name" value="EF_Hand_1_Ca_BS"/>
</dbReference>
<feature type="compositionally biased region" description="Low complexity" evidence="1">
    <location>
        <begin position="15"/>
        <end position="25"/>
    </location>
</feature>
<organism evidence="2">
    <name type="scientific">Burkholderia sp. (strain CCGE1003)</name>
    <dbReference type="NCBI Taxonomy" id="640512"/>
    <lineage>
        <taxon>Bacteria</taxon>
        <taxon>Pseudomonadati</taxon>
        <taxon>Pseudomonadota</taxon>
        <taxon>Betaproteobacteria</taxon>
        <taxon>Burkholderiales</taxon>
        <taxon>Burkholderiaceae</taxon>
        <taxon>Burkholderia</taxon>
    </lineage>
</organism>
<dbReference type="OrthoDB" id="1242806at2"/>
<protein>
    <recommendedName>
        <fullName evidence="3">EF-hand domain-containing protein</fullName>
    </recommendedName>
</protein>
<feature type="region of interest" description="Disordered" evidence="1">
    <location>
        <begin position="137"/>
        <end position="158"/>
    </location>
</feature>
<dbReference type="eggNOG" id="COG3179">
    <property type="taxonomic scope" value="Bacteria"/>
</dbReference>
<name>E1TCY4_BURSG</name>
<feature type="compositionally biased region" description="Low complexity" evidence="1">
    <location>
        <begin position="143"/>
        <end position="158"/>
    </location>
</feature>
<evidence type="ECO:0008006" key="3">
    <source>
        <dbReference type="Google" id="ProtNLM"/>
    </source>
</evidence>
<feature type="compositionally biased region" description="Basic and acidic residues" evidence="1">
    <location>
        <begin position="246"/>
        <end position="255"/>
    </location>
</feature>
<evidence type="ECO:0000313" key="2">
    <source>
        <dbReference type="EMBL" id="ADN58199.1"/>
    </source>
</evidence>
<dbReference type="HOGENOM" id="CLU_010665_0_0_4"/>
<accession>E1TCY4</accession>
<gene>
    <name evidence="2" type="ordered locus">BC1003_2246</name>
</gene>
<feature type="region of interest" description="Disordered" evidence="1">
    <location>
        <begin position="294"/>
        <end position="313"/>
    </location>
</feature>
<dbReference type="PROSITE" id="PS00018">
    <property type="entry name" value="EF_HAND_1"/>
    <property type="match status" value="1"/>
</dbReference>
<dbReference type="AlphaFoldDB" id="E1TCY4"/>
<feature type="region of interest" description="Disordered" evidence="1">
    <location>
        <begin position="246"/>
        <end position="280"/>
    </location>
</feature>
<feature type="region of interest" description="Disordered" evidence="1">
    <location>
        <begin position="504"/>
        <end position="538"/>
    </location>
</feature>
<feature type="region of interest" description="Disordered" evidence="1">
    <location>
        <begin position="1"/>
        <end position="28"/>
    </location>
</feature>
<reference evidence="2" key="1">
    <citation type="submission" date="2010-09" db="EMBL/GenBank/DDBJ databases">
        <title>Complete sequence of chromosome1 of Burkholderia sp. CCGE1003.</title>
        <authorList>
            <consortium name="US DOE Joint Genome Institute"/>
            <person name="Lucas S."/>
            <person name="Copeland A."/>
            <person name="Lapidus A."/>
            <person name="Cheng J.-F."/>
            <person name="Bruce D."/>
            <person name="Goodwin L."/>
            <person name="Pitluck S."/>
            <person name="Daligault H."/>
            <person name="Davenport K."/>
            <person name="Detter J.C."/>
            <person name="Han C."/>
            <person name="Tapia R."/>
            <person name="Land M."/>
            <person name="Hauser L."/>
            <person name="Jeffries C."/>
            <person name="Kyrpides N."/>
            <person name="Ivanova N."/>
            <person name="Ovchinnikova G."/>
            <person name="Martinez-Romero E."/>
            <person name="Rogel M.A."/>
            <person name="Auchtung J."/>
            <person name="Tiedje J.M."/>
            <person name="Woyke T."/>
        </authorList>
    </citation>
    <scope>NUCLEOTIDE SEQUENCE</scope>
    <source>
        <strain evidence="2">CCGE1003</strain>
    </source>
</reference>